<keyword evidence="5" id="KW-0479">Metal-binding</keyword>
<gene>
    <name evidence="7" type="ORF">B4U79_05014</name>
</gene>
<organism evidence="7 8">
    <name type="scientific">Dinothrombium tinctorium</name>
    <dbReference type="NCBI Taxonomy" id="1965070"/>
    <lineage>
        <taxon>Eukaryota</taxon>
        <taxon>Metazoa</taxon>
        <taxon>Ecdysozoa</taxon>
        <taxon>Arthropoda</taxon>
        <taxon>Chelicerata</taxon>
        <taxon>Arachnida</taxon>
        <taxon>Acari</taxon>
        <taxon>Acariformes</taxon>
        <taxon>Trombidiformes</taxon>
        <taxon>Prostigmata</taxon>
        <taxon>Anystina</taxon>
        <taxon>Parasitengona</taxon>
        <taxon>Trombidioidea</taxon>
        <taxon>Trombidiidae</taxon>
        <taxon>Dinothrombium</taxon>
    </lineage>
</organism>
<dbReference type="GO" id="GO:0006226">
    <property type="term" value="P:dUMP biosynthetic process"/>
    <property type="evidence" value="ECO:0007669"/>
    <property type="project" value="UniProtKB-UniRule"/>
</dbReference>
<dbReference type="UniPathway" id="UPA00610">
    <property type="reaction ID" value="UER00666"/>
</dbReference>
<dbReference type="Proteomes" id="UP000285301">
    <property type="component" value="Unassembled WGS sequence"/>
</dbReference>
<dbReference type="InterPro" id="IPR029054">
    <property type="entry name" value="dUTPase-like"/>
</dbReference>
<dbReference type="GO" id="GO:0046081">
    <property type="term" value="P:dUTP catabolic process"/>
    <property type="evidence" value="ECO:0007669"/>
    <property type="project" value="UniProtKB-UniRule"/>
</dbReference>
<keyword evidence="4 5" id="KW-0546">Nucleotide metabolism</keyword>
<keyword evidence="8" id="KW-1185">Reference proteome</keyword>
<feature type="domain" description="dUTPase-like" evidence="6">
    <location>
        <begin position="76"/>
        <end position="185"/>
    </location>
</feature>
<evidence type="ECO:0000256" key="1">
    <source>
        <dbReference type="ARBA" id="ARBA00005142"/>
    </source>
</evidence>
<comment type="function">
    <text evidence="5">Involved in nucleotide metabolism via production of dUMP, the immediate precursor of thymidine nucleotides, and decreases the intracellular concentration of dUTP so that uracil cannot be incorporated into DNA.</text>
</comment>
<name>A0A443QJU0_9ACAR</name>
<evidence type="ECO:0000256" key="5">
    <source>
        <dbReference type="RuleBase" id="RU367024"/>
    </source>
</evidence>
<keyword evidence="3 5" id="KW-0378">Hydrolase</keyword>
<reference evidence="7 8" key="1">
    <citation type="journal article" date="2018" name="Gigascience">
        <title>Genomes of trombidid mites reveal novel predicted allergens and laterally-transferred genes associated with secondary metabolism.</title>
        <authorList>
            <person name="Dong X."/>
            <person name="Chaisiri K."/>
            <person name="Xia D."/>
            <person name="Armstrong S.D."/>
            <person name="Fang Y."/>
            <person name="Donnelly M.J."/>
            <person name="Kadowaki T."/>
            <person name="McGarry J.W."/>
            <person name="Darby A.C."/>
            <person name="Makepeace B.L."/>
        </authorList>
    </citation>
    <scope>NUCLEOTIDE SEQUENCE [LARGE SCALE GENOMIC DNA]</scope>
    <source>
        <strain evidence="7">UoL-WK</strain>
    </source>
</reference>
<dbReference type="GO" id="GO:0004170">
    <property type="term" value="F:dUTP diphosphatase activity"/>
    <property type="evidence" value="ECO:0007669"/>
    <property type="project" value="UniProtKB-UniRule"/>
</dbReference>
<dbReference type="PANTHER" id="PTHR11241:SF0">
    <property type="entry name" value="DEOXYURIDINE 5'-TRIPHOSPHATE NUCLEOTIDOHYDROLASE"/>
    <property type="match status" value="1"/>
</dbReference>
<sequence length="187" mass="21413">MKDIYSAHDISDDENKYLLFTLSQDCYVDTIIVHLWNKDQRLYDFDVSCGVNENDLEIIESLKMQRGVQIIKFNPSTYDYFVNPKTRILIKTDLQFEFPENCYGRIAPRSSLSSKFSIDIYAGVVDANFHGNVCVVFINNGKKKFVVKKGMRIAEIICEKYESSQIGEVDCLSKTQTNNQGFGSSNL</sequence>
<dbReference type="InterPro" id="IPR036157">
    <property type="entry name" value="dUTPase-like_sf"/>
</dbReference>
<dbReference type="EMBL" id="NCKU01006640">
    <property type="protein sequence ID" value="RWS03295.1"/>
    <property type="molecule type" value="Genomic_DNA"/>
</dbReference>
<comment type="caution">
    <text evidence="7">The sequence shown here is derived from an EMBL/GenBank/DDBJ whole genome shotgun (WGS) entry which is preliminary data.</text>
</comment>
<comment type="cofactor">
    <cofactor evidence="5">
        <name>Mg(2+)</name>
        <dbReference type="ChEBI" id="CHEBI:18420"/>
    </cofactor>
</comment>
<dbReference type="SUPFAM" id="SSF51283">
    <property type="entry name" value="dUTPase-like"/>
    <property type="match status" value="1"/>
</dbReference>
<evidence type="ECO:0000256" key="4">
    <source>
        <dbReference type="ARBA" id="ARBA00023080"/>
    </source>
</evidence>
<dbReference type="GO" id="GO:0000287">
    <property type="term" value="F:magnesium ion binding"/>
    <property type="evidence" value="ECO:0007669"/>
    <property type="project" value="UniProtKB-UniRule"/>
</dbReference>
<dbReference type="Pfam" id="PF00692">
    <property type="entry name" value="dUTPase"/>
    <property type="match status" value="1"/>
</dbReference>
<comment type="catalytic activity">
    <reaction evidence="5">
        <text>dUTP + H2O = dUMP + diphosphate + H(+)</text>
        <dbReference type="Rhea" id="RHEA:10248"/>
        <dbReference type="ChEBI" id="CHEBI:15377"/>
        <dbReference type="ChEBI" id="CHEBI:15378"/>
        <dbReference type="ChEBI" id="CHEBI:33019"/>
        <dbReference type="ChEBI" id="CHEBI:61555"/>
        <dbReference type="ChEBI" id="CHEBI:246422"/>
        <dbReference type="EC" id="3.6.1.23"/>
    </reaction>
</comment>
<comment type="pathway">
    <text evidence="1 5">Pyrimidine metabolism; dUMP biosynthesis; dUMP from dCTP (dUTP route): step 2/2.</text>
</comment>
<evidence type="ECO:0000256" key="2">
    <source>
        <dbReference type="ARBA" id="ARBA00006581"/>
    </source>
</evidence>
<accession>A0A443QJU0</accession>
<evidence type="ECO:0000259" key="6">
    <source>
        <dbReference type="Pfam" id="PF00692"/>
    </source>
</evidence>
<dbReference type="PANTHER" id="PTHR11241">
    <property type="entry name" value="DEOXYURIDINE 5'-TRIPHOSPHATE NUCLEOTIDOHYDROLASE"/>
    <property type="match status" value="1"/>
</dbReference>
<protein>
    <recommendedName>
        <fullName evidence="5">Deoxyuridine 5'-triphosphate nucleotidohydrolase</fullName>
        <shortName evidence="5">dUTPase</shortName>
        <ecNumber evidence="5">3.6.1.23</ecNumber>
    </recommendedName>
    <alternativeName>
        <fullName evidence="5">dUTP pyrophosphatase</fullName>
    </alternativeName>
</protein>
<evidence type="ECO:0000313" key="8">
    <source>
        <dbReference type="Proteomes" id="UP000285301"/>
    </source>
</evidence>
<dbReference type="InterPro" id="IPR033704">
    <property type="entry name" value="dUTPase_trimeric"/>
</dbReference>
<dbReference type="Gene3D" id="2.70.40.10">
    <property type="match status" value="1"/>
</dbReference>
<evidence type="ECO:0000313" key="7">
    <source>
        <dbReference type="EMBL" id="RWS03295.1"/>
    </source>
</evidence>
<dbReference type="CDD" id="cd07557">
    <property type="entry name" value="trimeric_dUTPase"/>
    <property type="match status" value="1"/>
</dbReference>
<dbReference type="InterPro" id="IPR008181">
    <property type="entry name" value="dUTPase"/>
</dbReference>
<comment type="similarity">
    <text evidence="2 5">Belongs to the dUTPase family.</text>
</comment>
<dbReference type="OrthoDB" id="10018367at2759"/>
<dbReference type="NCBIfam" id="TIGR00576">
    <property type="entry name" value="dut"/>
    <property type="match status" value="1"/>
</dbReference>
<dbReference type="AlphaFoldDB" id="A0A443QJU0"/>
<proteinExistence type="inferred from homology"/>
<dbReference type="EC" id="3.6.1.23" evidence="5"/>
<evidence type="ECO:0000256" key="3">
    <source>
        <dbReference type="ARBA" id="ARBA00022801"/>
    </source>
</evidence>
<keyword evidence="5" id="KW-0460">Magnesium</keyword>
<dbReference type="STRING" id="1965070.A0A443QJU0"/>